<dbReference type="EMBL" id="FOCG01000003">
    <property type="protein sequence ID" value="SEN06230.1"/>
    <property type="molecule type" value="Genomic_DNA"/>
</dbReference>
<name>A0A1H8DG40_9FIRM</name>
<dbReference type="OrthoDB" id="2112353at2"/>
<reference evidence="2 3" key="1">
    <citation type="submission" date="2016-10" db="EMBL/GenBank/DDBJ databases">
        <authorList>
            <person name="de Groot N.N."/>
        </authorList>
    </citation>
    <scope>NUCLEOTIDE SEQUENCE [LARGE SCALE GENOMIC DNA]</scope>
    <source>
        <strain evidence="2 3">CGMCC 1.5070</strain>
    </source>
</reference>
<proteinExistence type="predicted"/>
<dbReference type="RefSeq" id="WP_092755852.1">
    <property type="nucleotide sequence ID" value="NZ_FOCG01000003.1"/>
</dbReference>
<evidence type="ECO:0000259" key="1">
    <source>
        <dbReference type="PROSITE" id="PS51179"/>
    </source>
</evidence>
<dbReference type="Proteomes" id="UP000199158">
    <property type="component" value="Unassembled WGS sequence"/>
</dbReference>
<protein>
    <recommendedName>
        <fullName evidence="1">POU-specific domain-containing protein</fullName>
    </recommendedName>
</protein>
<organism evidence="2 3">
    <name type="scientific">Hydrogenoanaerobacterium saccharovorans</name>
    <dbReference type="NCBI Taxonomy" id="474960"/>
    <lineage>
        <taxon>Bacteria</taxon>
        <taxon>Bacillati</taxon>
        <taxon>Bacillota</taxon>
        <taxon>Clostridia</taxon>
        <taxon>Eubacteriales</taxon>
        <taxon>Oscillospiraceae</taxon>
        <taxon>Hydrogenoanaerobacterium</taxon>
    </lineage>
</organism>
<keyword evidence="3" id="KW-1185">Reference proteome</keyword>
<dbReference type="GO" id="GO:0003700">
    <property type="term" value="F:DNA-binding transcription factor activity"/>
    <property type="evidence" value="ECO:0007669"/>
    <property type="project" value="InterPro"/>
</dbReference>
<dbReference type="PROSITE" id="PS51179">
    <property type="entry name" value="POU_3"/>
    <property type="match status" value="1"/>
</dbReference>
<evidence type="ECO:0000313" key="2">
    <source>
        <dbReference type="EMBL" id="SEN06230.1"/>
    </source>
</evidence>
<gene>
    <name evidence="2" type="ORF">SAMN05216180_2593</name>
</gene>
<dbReference type="AlphaFoldDB" id="A0A1H8DG40"/>
<evidence type="ECO:0000313" key="3">
    <source>
        <dbReference type="Proteomes" id="UP000199158"/>
    </source>
</evidence>
<accession>A0A1H8DG40</accession>
<feature type="domain" description="POU-specific" evidence="1">
    <location>
        <begin position="42"/>
        <end position="61"/>
    </location>
</feature>
<dbReference type="STRING" id="474960.SAMN05216180_2593"/>
<dbReference type="InterPro" id="IPR000327">
    <property type="entry name" value="POU_dom"/>
</dbReference>
<sequence>MNDSYNANLLLGLPLLWAQIGAGDYFASLPAEIQQAVNEHADEFHTREELEEFAENMKKKR</sequence>